<dbReference type="Proteomes" id="UP000296049">
    <property type="component" value="Unassembled WGS sequence"/>
</dbReference>
<proteinExistence type="predicted"/>
<dbReference type="EMBL" id="KB742848">
    <property type="protein sequence ID" value="EOB03550.1"/>
    <property type="molecule type" value="Genomic_DNA"/>
</dbReference>
<reference evidence="3" key="1">
    <citation type="journal article" date="2013" name="Nat. Genet.">
        <title>The duck genome and transcriptome provide insight into an avian influenza virus reservoir species.</title>
        <authorList>
            <person name="Huang Y."/>
            <person name="Li Y."/>
            <person name="Burt D.W."/>
            <person name="Chen H."/>
            <person name="Zhang Y."/>
            <person name="Qian W."/>
            <person name="Kim H."/>
            <person name="Gan S."/>
            <person name="Zhao Y."/>
            <person name="Li J."/>
            <person name="Yi K."/>
            <person name="Feng H."/>
            <person name="Zhu P."/>
            <person name="Li B."/>
            <person name="Liu Q."/>
            <person name="Fairley S."/>
            <person name="Magor K.E."/>
            <person name="Du Z."/>
            <person name="Hu X."/>
            <person name="Goodman L."/>
            <person name="Tafer H."/>
            <person name="Vignal A."/>
            <person name="Lee T."/>
            <person name="Kim K.W."/>
            <person name="Sheng Z."/>
            <person name="An Y."/>
            <person name="Searle S."/>
            <person name="Herrero J."/>
            <person name="Groenen M.A."/>
            <person name="Crooijmans R.P."/>
            <person name="Faraut T."/>
            <person name="Cai Q."/>
            <person name="Webster R.G."/>
            <person name="Aldridge J.R."/>
            <person name="Warren W.C."/>
            <person name="Bartschat S."/>
            <person name="Kehr S."/>
            <person name="Marz M."/>
            <person name="Stadler P.F."/>
            <person name="Smith J."/>
            <person name="Kraus R.H."/>
            <person name="Zhao Y."/>
            <person name="Ren L."/>
            <person name="Fei J."/>
            <person name="Morisson M."/>
            <person name="Kaiser P."/>
            <person name="Griffin D.K."/>
            <person name="Rao M."/>
            <person name="Pitel F."/>
            <person name="Wang J."/>
            <person name="Li N."/>
        </authorList>
    </citation>
    <scope>NUCLEOTIDE SEQUENCE [LARGE SCALE GENOMIC DNA]</scope>
</reference>
<keyword evidence="3" id="KW-1185">Reference proteome</keyword>
<sequence length="399" mass="42445">MFTQKRGASSALAAKSRAITCCRGTKKDGFASRRHGAACDCGVCLGTRSSSNGICTSPISAGVLQLMDLAGCRSTGPGSSKATGTKPRALANTLRQGIYQFLIHLSAAPQECKSSRKKENQNKQKMYSNVLANSKQNSQYAFYWFTALSHHRLLASQNKLQHRQKEYCHTERPEEKKCSSAEAMLQPDKKPSSCFGAAIAPRGDACCGGGWSSQGRAASAGTLTAFCALCWGLPLLLASAIPSVRLNYPSLPGEAGLTHSSYPSVPLPFCLRGHSLTPELGSTKPWRVRPFGMPLPSVQGPAPVRNGPQKPLGSGGTVQEEKEQRAVSGAVLAFPTRVMEGVAGLVVGGKTHVQNLEGAFSSQCKKPSLFESGLVKESSKQCYHNASSLSLRAVVTRDL</sequence>
<protein>
    <submittedName>
        <fullName evidence="2">Uncharacterized protein</fullName>
    </submittedName>
</protein>
<organism evidence="2 3">
    <name type="scientific">Anas platyrhynchos</name>
    <name type="common">Mallard</name>
    <name type="synonym">Anas boschas</name>
    <dbReference type="NCBI Taxonomy" id="8839"/>
    <lineage>
        <taxon>Eukaryota</taxon>
        <taxon>Metazoa</taxon>
        <taxon>Chordata</taxon>
        <taxon>Craniata</taxon>
        <taxon>Vertebrata</taxon>
        <taxon>Euteleostomi</taxon>
        <taxon>Archelosauria</taxon>
        <taxon>Archosauria</taxon>
        <taxon>Dinosauria</taxon>
        <taxon>Saurischia</taxon>
        <taxon>Theropoda</taxon>
        <taxon>Coelurosauria</taxon>
        <taxon>Aves</taxon>
        <taxon>Neognathae</taxon>
        <taxon>Galloanserae</taxon>
        <taxon>Anseriformes</taxon>
        <taxon>Anatidae</taxon>
        <taxon>Anatinae</taxon>
        <taxon>Anas</taxon>
    </lineage>
</organism>
<gene>
    <name evidence="2" type="ORF">Anapl_02224</name>
</gene>
<feature type="region of interest" description="Disordered" evidence="1">
    <location>
        <begin position="297"/>
        <end position="321"/>
    </location>
</feature>
<dbReference type="AlphaFoldDB" id="R0LP77"/>
<name>R0LP77_ANAPL</name>
<evidence type="ECO:0000313" key="2">
    <source>
        <dbReference type="EMBL" id="EOB03550.1"/>
    </source>
</evidence>
<accession>R0LP77</accession>
<evidence type="ECO:0000313" key="3">
    <source>
        <dbReference type="Proteomes" id="UP000296049"/>
    </source>
</evidence>
<evidence type="ECO:0000256" key="1">
    <source>
        <dbReference type="SAM" id="MobiDB-lite"/>
    </source>
</evidence>